<dbReference type="AlphaFoldDB" id="A0A8H5ZVM2"/>
<feature type="domain" description="Nephrocystin 3-like N-terminal" evidence="2">
    <location>
        <begin position="204"/>
        <end position="292"/>
    </location>
</feature>
<dbReference type="GO" id="GO:0003824">
    <property type="term" value="F:catalytic activity"/>
    <property type="evidence" value="ECO:0007669"/>
    <property type="project" value="InterPro"/>
</dbReference>
<dbReference type="PANTHER" id="PTHR46082">
    <property type="entry name" value="ATP/GTP-BINDING PROTEIN-RELATED"/>
    <property type="match status" value="1"/>
</dbReference>
<dbReference type="GO" id="GO:0009116">
    <property type="term" value="P:nucleoside metabolic process"/>
    <property type="evidence" value="ECO:0007669"/>
    <property type="project" value="InterPro"/>
</dbReference>
<proteinExistence type="predicted"/>
<dbReference type="Proteomes" id="UP000541154">
    <property type="component" value="Unassembled WGS sequence"/>
</dbReference>
<dbReference type="Gene3D" id="3.40.50.1580">
    <property type="entry name" value="Nucleoside phosphorylase domain"/>
    <property type="match status" value="1"/>
</dbReference>
<protein>
    <recommendedName>
        <fullName evidence="2">Nephrocystin 3-like N-terminal domain-containing protein</fullName>
    </recommendedName>
</protein>
<name>A0A8H5ZVM2_PETAA</name>
<keyword evidence="4" id="KW-1185">Reference proteome</keyword>
<dbReference type="SUPFAM" id="SSF53167">
    <property type="entry name" value="Purine and uridine phosphorylases"/>
    <property type="match status" value="1"/>
</dbReference>
<gene>
    <name evidence="3" type="ORF">ETB97_012872</name>
</gene>
<comment type="caution">
    <text evidence="3">The sequence shown here is derived from an EMBL/GenBank/DDBJ whole genome shotgun (WGS) entry which is preliminary data.</text>
</comment>
<evidence type="ECO:0000313" key="4">
    <source>
        <dbReference type="Proteomes" id="UP000541154"/>
    </source>
</evidence>
<accession>A0A8H5ZVM2</accession>
<evidence type="ECO:0000313" key="3">
    <source>
        <dbReference type="EMBL" id="KAF5854728.1"/>
    </source>
</evidence>
<organism evidence="3 4">
    <name type="scientific">Petromyces alliaceus</name>
    <name type="common">Aspergillus alliaceus</name>
    <dbReference type="NCBI Taxonomy" id="209559"/>
    <lineage>
        <taxon>Eukaryota</taxon>
        <taxon>Fungi</taxon>
        <taxon>Dikarya</taxon>
        <taxon>Ascomycota</taxon>
        <taxon>Pezizomycotina</taxon>
        <taxon>Eurotiomycetes</taxon>
        <taxon>Eurotiomycetidae</taxon>
        <taxon>Eurotiales</taxon>
        <taxon>Aspergillaceae</taxon>
        <taxon>Aspergillus</taxon>
        <taxon>Aspergillus subgen. Circumdati</taxon>
    </lineage>
</organism>
<feature type="non-terminal residue" evidence="3">
    <location>
        <position position="1"/>
    </location>
</feature>
<evidence type="ECO:0000259" key="2">
    <source>
        <dbReference type="Pfam" id="PF24883"/>
    </source>
</evidence>
<dbReference type="InterPro" id="IPR035994">
    <property type="entry name" value="Nucleoside_phosphorylase_sf"/>
</dbReference>
<evidence type="ECO:0000256" key="1">
    <source>
        <dbReference type="ARBA" id="ARBA00022737"/>
    </source>
</evidence>
<dbReference type="InterPro" id="IPR056884">
    <property type="entry name" value="NPHP3-like_N"/>
</dbReference>
<feature type="non-terminal residue" evidence="3">
    <location>
        <position position="303"/>
    </location>
</feature>
<sequence>LSNLQARHLMEGHGIESTIQNMANQYPVMRSQYTRPPERSDRLYQAHYDHPNNQPPCSGCDPEQLMLRLPRPPEIPQPYVYYGLIASGDQVVRHGGMRDQLRRELGVLCFEMEAAGLIDSFPCLVIRGISDYADSHKNDLWQGYAASAAIAYAKELMGVIPVGCAHGAVNDRTLNGADLAFQIQQWLSPTGVKDDLFSHQKEVGAAPGSGKSTLTAFIIRCLMENANSNILYFFCKGTDKGKNQPFQVFRTPLSQLLAADGGNRSFPWVDRLRLQSGQKHAESFATLYEAFQHALTIHTTETS</sequence>
<dbReference type="PANTHER" id="PTHR46082:SF11">
    <property type="entry name" value="AAA+ ATPASE DOMAIN-CONTAINING PROTEIN-RELATED"/>
    <property type="match status" value="1"/>
</dbReference>
<dbReference type="EMBL" id="SPNV01000977">
    <property type="protein sequence ID" value="KAF5854728.1"/>
    <property type="molecule type" value="Genomic_DNA"/>
</dbReference>
<keyword evidence="1" id="KW-0677">Repeat</keyword>
<dbReference type="Pfam" id="PF24883">
    <property type="entry name" value="NPHP3_N"/>
    <property type="match status" value="1"/>
</dbReference>
<dbReference type="InterPro" id="IPR053137">
    <property type="entry name" value="NLR-like"/>
</dbReference>
<reference evidence="3 4" key="1">
    <citation type="submission" date="2019-04" db="EMBL/GenBank/DDBJ databases">
        <title>Aspergillus burnettii sp. nov., novel species from soil in southeast Queensland.</title>
        <authorList>
            <person name="Gilchrist C.L.M."/>
            <person name="Pitt J.I."/>
            <person name="Lange L."/>
            <person name="Lacey H.J."/>
            <person name="Vuong D."/>
            <person name="Midgley D.J."/>
            <person name="Greenfield P."/>
            <person name="Bradbury M."/>
            <person name="Lacey E."/>
            <person name="Busk P.K."/>
            <person name="Pilgaard B."/>
            <person name="Chooi Y.H."/>
            <person name="Piggott A.M."/>
        </authorList>
    </citation>
    <scope>NUCLEOTIDE SEQUENCE [LARGE SCALE GENOMIC DNA]</scope>
    <source>
        <strain evidence="3 4">FRR 5400</strain>
    </source>
</reference>